<keyword evidence="3" id="KW-0238">DNA-binding</keyword>
<reference evidence="8" key="1">
    <citation type="journal article" date="2023" name="Access Microbiol">
        <title>De-novo genome assembly for Akanthomyces muscarius, a biocontrol agent of insect agricultural pests.</title>
        <authorList>
            <person name="Erdos Z."/>
            <person name="Studholme D.J."/>
            <person name="Raymond B."/>
            <person name="Sharma M."/>
        </authorList>
    </citation>
    <scope>NUCLEOTIDE SEQUENCE</scope>
    <source>
        <strain evidence="8">Ve6</strain>
    </source>
</reference>
<accession>A0A9W8QF27</accession>
<feature type="domain" description="BHLH" evidence="7">
    <location>
        <begin position="292"/>
        <end position="343"/>
    </location>
</feature>
<keyword evidence="9" id="KW-1185">Reference proteome</keyword>
<sequence length="364" mass="40774">MQLADMYSTTQLGQIGWTPSYTAMSCPDNASNALPITLVDPRGTPFIAFVQDPYESQSIYYGMSLNNQNYDSNSCTSQKYTGPSDVNQSATVYPSQPDSLLNPDAAGGNRQAKPAGGCLPSNLRHQTSVDFKEDMLRNRQINDNENTFMEWVYPPERGSPSRTFAGDSVQWGSDAMFDTEARSPRRRVGVRQLTQFRLQFMPDEEEEEEEEEEDEEDDEEEQDADADDAQSTGSRSSPARSPASSVRKGPIGRSRRNVPKKAYTESSAASAGGPSISKREPKGQRKKLTIEQKRSNHIRHEKKRRGLIRDGFNDLTELVPELRGGTWSRSRILFKAVEFLKTLLEKNEALQEQLDTLKASEQGL</sequence>
<dbReference type="AlphaFoldDB" id="A0A9W8QF27"/>
<dbReference type="GO" id="GO:0000978">
    <property type="term" value="F:RNA polymerase II cis-regulatory region sequence-specific DNA binding"/>
    <property type="evidence" value="ECO:0007669"/>
    <property type="project" value="TreeGrafter"/>
</dbReference>
<dbReference type="SUPFAM" id="SSF47459">
    <property type="entry name" value="HLH, helix-loop-helix DNA-binding domain"/>
    <property type="match status" value="1"/>
</dbReference>
<dbReference type="Pfam" id="PF23181">
    <property type="entry name" value="bHLH_INO4"/>
    <property type="match status" value="1"/>
</dbReference>
<dbReference type="Proteomes" id="UP001144673">
    <property type="component" value="Chromosome 6"/>
</dbReference>
<dbReference type="PROSITE" id="PS50888">
    <property type="entry name" value="BHLH"/>
    <property type="match status" value="1"/>
</dbReference>
<feature type="region of interest" description="Disordered" evidence="6">
    <location>
        <begin position="197"/>
        <end position="301"/>
    </location>
</feature>
<comment type="subcellular location">
    <subcellularLocation>
        <location evidence="1">Nucleus</location>
    </subcellularLocation>
</comment>
<feature type="region of interest" description="Disordered" evidence="6">
    <location>
        <begin position="74"/>
        <end position="122"/>
    </location>
</feature>
<dbReference type="KEGG" id="amus:LMH87_000700"/>
<dbReference type="GO" id="GO:0005634">
    <property type="term" value="C:nucleus"/>
    <property type="evidence" value="ECO:0007669"/>
    <property type="project" value="UniProtKB-SubCell"/>
</dbReference>
<evidence type="ECO:0000256" key="3">
    <source>
        <dbReference type="ARBA" id="ARBA00023125"/>
    </source>
</evidence>
<evidence type="ECO:0000259" key="7">
    <source>
        <dbReference type="PROSITE" id="PS50888"/>
    </source>
</evidence>
<name>A0A9W8QF27_AKAMU</name>
<proteinExistence type="predicted"/>
<dbReference type="InterPro" id="IPR011598">
    <property type="entry name" value="bHLH_dom"/>
</dbReference>
<dbReference type="CDD" id="cd11404">
    <property type="entry name" value="bHLHzip_Mlx_like"/>
    <property type="match status" value="1"/>
</dbReference>
<dbReference type="InterPro" id="IPR036638">
    <property type="entry name" value="HLH_DNA-bd_sf"/>
</dbReference>
<dbReference type="GO" id="GO:0046983">
    <property type="term" value="F:protein dimerization activity"/>
    <property type="evidence" value="ECO:0007669"/>
    <property type="project" value="InterPro"/>
</dbReference>
<dbReference type="SMART" id="SM00353">
    <property type="entry name" value="HLH"/>
    <property type="match status" value="1"/>
</dbReference>
<dbReference type="InterPro" id="IPR052207">
    <property type="entry name" value="Max-like/E-box_TFs"/>
</dbReference>
<dbReference type="PANTHER" id="PTHR15741">
    <property type="entry name" value="BASIC HELIX-LOOP-HELIX ZIP TRANSCRIPTION FACTOR"/>
    <property type="match status" value="1"/>
</dbReference>
<protein>
    <recommendedName>
        <fullName evidence="7">BHLH domain-containing protein</fullName>
    </recommendedName>
</protein>
<evidence type="ECO:0000256" key="6">
    <source>
        <dbReference type="SAM" id="MobiDB-lite"/>
    </source>
</evidence>
<evidence type="ECO:0000256" key="1">
    <source>
        <dbReference type="ARBA" id="ARBA00004123"/>
    </source>
</evidence>
<dbReference type="PANTHER" id="PTHR15741:SF27">
    <property type="entry name" value="TRANSCRIPTION FACTOR AP-4"/>
    <property type="match status" value="1"/>
</dbReference>
<feature type="compositionally biased region" description="Acidic residues" evidence="6">
    <location>
        <begin position="202"/>
        <end position="228"/>
    </location>
</feature>
<evidence type="ECO:0000313" key="8">
    <source>
        <dbReference type="EMBL" id="KAJ4155459.1"/>
    </source>
</evidence>
<comment type="caution">
    <text evidence="8">The sequence shown here is derived from an EMBL/GenBank/DDBJ whole genome shotgun (WGS) entry which is preliminary data.</text>
</comment>
<keyword evidence="4" id="KW-0804">Transcription</keyword>
<feature type="compositionally biased region" description="Low complexity" evidence="6">
    <location>
        <begin position="234"/>
        <end position="245"/>
    </location>
</feature>
<dbReference type="Gene3D" id="4.10.280.10">
    <property type="entry name" value="Helix-loop-helix DNA-binding domain"/>
    <property type="match status" value="1"/>
</dbReference>
<dbReference type="EMBL" id="JAJHUN010000007">
    <property type="protein sequence ID" value="KAJ4155459.1"/>
    <property type="molecule type" value="Genomic_DNA"/>
</dbReference>
<evidence type="ECO:0000256" key="4">
    <source>
        <dbReference type="ARBA" id="ARBA00023163"/>
    </source>
</evidence>
<organism evidence="8 9">
    <name type="scientific">Akanthomyces muscarius</name>
    <name type="common">Entomopathogenic fungus</name>
    <name type="synonym">Lecanicillium muscarium</name>
    <dbReference type="NCBI Taxonomy" id="2231603"/>
    <lineage>
        <taxon>Eukaryota</taxon>
        <taxon>Fungi</taxon>
        <taxon>Dikarya</taxon>
        <taxon>Ascomycota</taxon>
        <taxon>Pezizomycotina</taxon>
        <taxon>Sordariomycetes</taxon>
        <taxon>Hypocreomycetidae</taxon>
        <taxon>Hypocreales</taxon>
        <taxon>Cordycipitaceae</taxon>
        <taxon>Akanthomyces</taxon>
    </lineage>
</organism>
<gene>
    <name evidence="8" type="ORF">LMH87_000700</name>
</gene>
<keyword evidence="5" id="KW-0539">Nucleus</keyword>
<feature type="compositionally biased region" description="Polar residues" evidence="6">
    <location>
        <begin position="74"/>
        <end position="99"/>
    </location>
</feature>
<feature type="compositionally biased region" description="Basic and acidic residues" evidence="6">
    <location>
        <begin position="277"/>
        <end position="294"/>
    </location>
</feature>
<dbReference type="GeneID" id="80887859"/>
<evidence type="ECO:0000313" key="9">
    <source>
        <dbReference type="Proteomes" id="UP001144673"/>
    </source>
</evidence>
<dbReference type="GO" id="GO:0000981">
    <property type="term" value="F:DNA-binding transcription factor activity, RNA polymerase II-specific"/>
    <property type="evidence" value="ECO:0007669"/>
    <property type="project" value="TreeGrafter"/>
</dbReference>
<dbReference type="RefSeq" id="XP_056055583.1">
    <property type="nucleotide sequence ID" value="XM_056198653.1"/>
</dbReference>
<evidence type="ECO:0000256" key="5">
    <source>
        <dbReference type="ARBA" id="ARBA00023242"/>
    </source>
</evidence>
<evidence type="ECO:0000256" key="2">
    <source>
        <dbReference type="ARBA" id="ARBA00023015"/>
    </source>
</evidence>
<dbReference type="InterPro" id="IPR057072">
    <property type="entry name" value="bHLH_INO4"/>
</dbReference>
<keyword evidence="2" id="KW-0805">Transcription regulation</keyword>